<gene>
    <name evidence="10" type="ORF">HPULCUR_004936</name>
</gene>
<organism evidence="10 11">
    <name type="scientific">Helicostylum pulchrum</name>
    <dbReference type="NCBI Taxonomy" id="562976"/>
    <lineage>
        <taxon>Eukaryota</taxon>
        <taxon>Fungi</taxon>
        <taxon>Fungi incertae sedis</taxon>
        <taxon>Mucoromycota</taxon>
        <taxon>Mucoromycotina</taxon>
        <taxon>Mucoromycetes</taxon>
        <taxon>Mucorales</taxon>
        <taxon>Mucorineae</taxon>
        <taxon>Mucoraceae</taxon>
        <taxon>Helicostylum</taxon>
    </lineage>
</organism>
<evidence type="ECO:0000256" key="8">
    <source>
        <dbReference type="SAM" id="MobiDB-lite"/>
    </source>
</evidence>
<evidence type="ECO:0000313" key="11">
    <source>
        <dbReference type="Proteomes" id="UP001476247"/>
    </source>
</evidence>
<evidence type="ECO:0000256" key="1">
    <source>
        <dbReference type="ARBA" id="ARBA00004496"/>
    </source>
</evidence>
<dbReference type="Pfam" id="PF20173">
    <property type="entry name" value="ZnF_RZ-type"/>
    <property type="match status" value="1"/>
</dbReference>
<dbReference type="PANTHER" id="PTHR10887:SF341">
    <property type="entry name" value="NFX1-TYPE ZINC FINGER-CONTAINING PROTEIN 1"/>
    <property type="match status" value="1"/>
</dbReference>
<evidence type="ECO:0000256" key="3">
    <source>
        <dbReference type="ARBA" id="ARBA00022723"/>
    </source>
</evidence>
<feature type="domain" description="RZ-type" evidence="9">
    <location>
        <begin position="1809"/>
        <end position="1889"/>
    </location>
</feature>
<dbReference type="PROSITE" id="PS51981">
    <property type="entry name" value="ZF_RZ"/>
    <property type="match status" value="1"/>
</dbReference>
<dbReference type="EMBL" id="BAABUJ010000013">
    <property type="protein sequence ID" value="GAA5799520.1"/>
    <property type="molecule type" value="Genomic_DNA"/>
</dbReference>
<evidence type="ECO:0000256" key="6">
    <source>
        <dbReference type="ARBA" id="ARBA00022833"/>
    </source>
</evidence>
<dbReference type="Pfam" id="PF13087">
    <property type="entry name" value="AAA_12"/>
    <property type="match status" value="1"/>
</dbReference>
<comment type="caution">
    <text evidence="10">The sequence shown here is derived from an EMBL/GenBank/DDBJ whole genome shotgun (WGS) entry which is preliminary data.</text>
</comment>
<dbReference type="InterPro" id="IPR041679">
    <property type="entry name" value="DNA2/NAM7-like_C"/>
</dbReference>
<dbReference type="InterPro" id="IPR027417">
    <property type="entry name" value="P-loop_NTPase"/>
</dbReference>
<protein>
    <recommendedName>
        <fullName evidence="9">RZ-type domain-containing protein</fullName>
    </recommendedName>
</protein>
<reference evidence="10 11" key="1">
    <citation type="submission" date="2024-04" db="EMBL/GenBank/DDBJ databases">
        <title>genome sequences of Mucor flavus KT1a and Helicostylum pulchrum KT1b strains isolation_sourced from the surface of a dry-aged beef.</title>
        <authorList>
            <person name="Toyotome T."/>
            <person name="Hosono M."/>
            <person name="Torimaru M."/>
            <person name="Fukuda K."/>
            <person name="Mikami N."/>
        </authorList>
    </citation>
    <scope>NUCLEOTIDE SEQUENCE [LARGE SCALE GENOMIC DNA]</scope>
    <source>
        <strain evidence="10 11">KT1b</strain>
    </source>
</reference>
<evidence type="ECO:0000256" key="2">
    <source>
        <dbReference type="ARBA" id="ARBA00022490"/>
    </source>
</evidence>
<accession>A0ABP9XYZ2</accession>
<sequence length="1898" mass="215328">MGNGKKEELHSIEKTYQLLHSSMLAKEISRPQSKPRKPPQPEFESMDDIKPMARGIPTILKRPVSKTESQADIQHASPIKKTDAAASNQWTEIVNWDDKTNDDKSGQPEMNSYSSSNEVSPSTCRPRTKDRALDSVGLVKIAPAVTKFDDIKSEAMVSWKEGVDLKLDNNSNAKKKPKEWLPQSVFFSDEPSSYSPSKNVSPDWLRNTERTYAEVAHQKKSSDKNTPDWALDEEVQTIPQNIPYGYNQGSWTPTAGAMTHQMPPMMMMPSPYMQVQPSIFSTSPRDTENLRYFYVVVRDQHIVNTLTTFQKKINKILQRCLPEFSPRTFAIFLEALVLLMEYESSFQQIETCRRIRESWQLFLFFIARHLQVYTKIPEDLISLLHVCTLLQRCNPKVYKELPVLEMVRVYESIKGLCTAEASKECINYLRILKGIPDTSGTSWRDIDERLPSVPCAEDMVKEVVNKVDSLADYETKKEIRIVNKVHNPWPNVDLLQYTLVHFMMLREELLKPIQNTIEALFSGKACQSIEIPNDCAVFEHTMPKSTTMLVSSSEAAIVFQLGPSLNHDDMMNSFEEGSFVIVLPESKDTVSPSDHHHVTMNMAKGAMIGQAVRASSLTDYRLASVHIHKDDISRMDWSAKYTIITCRINALATLSVLSWLRKEYVDLKKQRFSSVLTPRILAASNTLTNSQLSSWDEENIEQEILINQDCVPFYLLDTEINVSCLMVNNKGNYKAKPAENIWPRHSSQWENVAPAKRPPLYSISPSQLSAIKFAMSHRIAVISGAPGTGKTFVAAKLAQLMSQALHAGQFHQPLLIIAKTQSSLDTILSQISPSIPDVIRFGGKLWDQTLIEKQATRQAVPSVSDSNYRQHQQLERQLVKNQGKLNALFLARFQASEHDPAVMCTAIAPDYLKYMQKGYMNQYNHSYTPHLVSLWSKWAGEDPKTSNFSNAQEDRKEFGYAQWLLESNYLKRAGRGLMPILDTNYMQTRFTWIANNPVSISPIVDSFNWPFETSAHTGKELRTELANAWERIPTNRVWNATDKEKTHIIESLASILVTYIDYEIHAVLQDQIKTAKAFDDNLIQKLTYLCRFNRVIGLTADFAAAHRDWVSSLWPRAIIVDEASEILESTLASSILGTRTEHLVLLGNNDTLSKPHLSNTDMAGHPRNLDVSLFERWKGSGSEMVLLEEQWLMCSEVANIIDQFNSIKDETSSLLITAPLASCNENMVDGSKPQEEIMYGITKRAFYLDYQAPKQSKRNQVYSKICKLDITDAEVDEARFIAYFAVYLSQQRHPKPFITILTVCLAQKFLIRAILKEEVLKRTRFTSNTHKITIDTVEQNRGRQDSFTIVSTATPAHSFSTWDNVSFALTRARYGLFVIGNPERDDVHERWKDFAKYMKTRGLFDTHIQLSCFEHGDTFTVEKWQDFDNMRNGGCSAPCLALMNDGHVCPEVCHFLSHDEVKCLENCNRIRPSKCQHECKKKCYECSKNGKCPPCEEMSTVTLTCGHMMTGVCHSLQHPDDLECPVLISVKLVCGHETMMECFKSKNLKNLVCHSMTRTELPCGHIMDVQCGKGPICTEMCDQYYKCGHPCREVCGIEHSHARKECEATCPKQLICGHGCANGCANPDRHTECCVEKCNYMCSHGYKCTRECWKDCTKCVSVCPYSCKHLKCTKKCSEICDRPPCNKDCNNKLACGHECSGLCGEPCPPCSTCHGELKCSISLRSLSEFEEGEKAYVLPECGCVFSVESLDMYFLNQSKNGEHTAVRLWGCPTCQKPIFRAFRYNKFIKTEINLVNTIKLRIEKERQKLTYNEKTEIINAMNNETKQGPHNLVGGRWFVCKNQHPYFVGDCGGATEISKCPECDAPIGGTHHRVVESNRFYGEFDGSDSPAWPGQPKI</sequence>
<keyword evidence="4" id="KW-0677">Repeat</keyword>
<dbReference type="Gene3D" id="3.40.50.300">
    <property type="entry name" value="P-loop containing nucleotide triphosphate hydrolases"/>
    <property type="match status" value="3"/>
</dbReference>
<keyword evidence="2" id="KW-0963">Cytoplasm</keyword>
<proteinExistence type="predicted"/>
<dbReference type="PANTHER" id="PTHR10887">
    <property type="entry name" value="DNA2/NAM7 HELICASE FAMILY"/>
    <property type="match status" value="1"/>
</dbReference>
<dbReference type="InterPro" id="IPR041677">
    <property type="entry name" value="DNA2/NAM7_AAA_11"/>
</dbReference>
<dbReference type="CDD" id="cd06008">
    <property type="entry name" value="NF-X1-zinc-finger"/>
    <property type="match status" value="1"/>
</dbReference>
<dbReference type="SUPFAM" id="SSF52540">
    <property type="entry name" value="P-loop containing nucleoside triphosphate hydrolases"/>
    <property type="match status" value="1"/>
</dbReference>
<keyword evidence="3" id="KW-0479">Metal-binding</keyword>
<evidence type="ECO:0000256" key="5">
    <source>
        <dbReference type="ARBA" id="ARBA00022771"/>
    </source>
</evidence>
<dbReference type="InterPro" id="IPR000967">
    <property type="entry name" value="Znf_NFX1"/>
</dbReference>
<evidence type="ECO:0000259" key="9">
    <source>
        <dbReference type="PROSITE" id="PS51981"/>
    </source>
</evidence>
<feature type="region of interest" description="Disordered" evidence="8">
    <location>
        <begin position="25"/>
        <end position="129"/>
    </location>
</feature>
<keyword evidence="11" id="KW-1185">Reference proteome</keyword>
<dbReference type="InterPro" id="IPR046439">
    <property type="entry name" value="ZF_RZ_dom"/>
</dbReference>
<dbReference type="Pfam" id="PF13086">
    <property type="entry name" value="AAA_11"/>
    <property type="match status" value="1"/>
</dbReference>
<keyword evidence="5" id="KW-0863">Zinc-finger</keyword>
<feature type="compositionally biased region" description="Low complexity" evidence="8">
    <location>
        <begin position="112"/>
        <end position="122"/>
    </location>
</feature>
<name>A0ABP9XYZ2_9FUNG</name>
<dbReference type="Proteomes" id="UP001476247">
    <property type="component" value="Unassembled WGS sequence"/>
</dbReference>
<dbReference type="SMART" id="SM00438">
    <property type="entry name" value="ZnF_NFX"/>
    <property type="match status" value="5"/>
</dbReference>
<keyword evidence="6" id="KW-0862">Zinc</keyword>
<keyword evidence="7" id="KW-0391">Immunity</keyword>
<dbReference type="InterPro" id="IPR045055">
    <property type="entry name" value="DNA2/NAM7-like"/>
</dbReference>
<comment type="subcellular location">
    <subcellularLocation>
        <location evidence="1">Cytoplasm</location>
    </subcellularLocation>
</comment>
<feature type="compositionally biased region" description="Basic and acidic residues" evidence="8">
    <location>
        <begin position="96"/>
        <end position="106"/>
    </location>
</feature>
<evidence type="ECO:0000256" key="4">
    <source>
        <dbReference type="ARBA" id="ARBA00022737"/>
    </source>
</evidence>
<evidence type="ECO:0000256" key="7">
    <source>
        <dbReference type="ARBA" id="ARBA00022859"/>
    </source>
</evidence>
<evidence type="ECO:0000313" key="10">
    <source>
        <dbReference type="EMBL" id="GAA5799520.1"/>
    </source>
</evidence>